<dbReference type="Proteomes" id="UP000580250">
    <property type="component" value="Unassembled WGS sequence"/>
</dbReference>
<dbReference type="GO" id="GO:0006914">
    <property type="term" value="P:autophagy"/>
    <property type="evidence" value="ECO:0007669"/>
    <property type="project" value="InterPro"/>
</dbReference>
<accession>A0A6V7UEA3</accession>
<dbReference type="AlphaFoldDB" id="A0A6V7UEA3"/>
<dbReference type="GO" id="GO:0005737">
    <property type="term" value="C:cytoplasm"/>
    <property type="evidence" value="ECO:0007669"/>
    <property type="project" value="TreeGrafter"/>
</dbReference>
<reference evidence="2 3" key="1">
    <citation type="submission" date="2020-08" db="EMBL/GenBank/DDBJ databases">
        <authorList>
            <person name="Koutsovoulos G."/>
            <person name="Danchin GJ E."/>
        </authorList>
    </citation>
    <scope>NUCLEOTIDE SEQUENCE [LARGE SCALE GENOMIC DNA]</scope>
</reference>
<dbReference type="PANTHER" id="PTHR13268:SF0">
    <property type="entry name" value="BCAS3 MICROTUBULE ASSOCIATED CELL MIGRATION FACTOR"/>
    <property type="match status" value="1"/>
</dbReference>
<dbReference type="OrthoDB" id="25778at2759"/>
<dbReference type="EMBL" id="CAJEWN010000058">
    <property type="protein sequence ID" value="CAD2155158.1"/>
    <property type="molecule type" value="Genomic_DNA"/>
</dbReference>
<gene>
    <name evidence="2" type="ORF">MENT_LOCUS11773</name>
</gene>
<sequence length="856" mass="95372">MPNKNDKIKKDDNHKFVKNVKNVGGVPLENGSTNNLTANFHHSPKRIKGKPITKKSTLTDSVAGFVNEVITNVNSTNEPIKWAKIQNLQTGLKGKDSALIVIIIGLARGYQIYFMENGEFEEIISVRNAPLKDGLLLPFNVDGVDSLSTHRPIFASVFEEYSSDGNTLNFISLSSGETWRRDKFDTHIAEIDFSSNCFLVLLAEIIIIYNNNDLIERLRVKIPKGCPVFALSGNFLAFADENWKHSLLSCGFSSDTHSTDNHVMLTAKKITKTMTSFGGSIVSSITTPLKNVNNNGIINNNNKTGLVTIVNIDLNLNIFLTSFKLNKNQTTTNLDYLAHFCAHKNSKIGHLMFGKGGQLLLTGSSSSTIFNVFLVHVHPKNSALSCIQHIYSLVRGNSTAKVISSVFSSDNRWVAISTNHGSTHLFAITPYGGRVTTRTHNGKFMNKESRFEKTAGIINRTTNCSNSGGNGGSGGNNHQQVFRTHPGTKNSTLIRTVSNAHVSSYYVKPIVLCSSVLAKQALFSSESFVLGLPTIPQIFYNHQMVVDSIIKMITIPKMFHQQQKGCDKQQQRPSIVSSLIMLEGDGVLTQYGIDITNNLQNSNSINILKKSLSNDLPSDFERGNCNRKSCLSINDNRRISNSNNNNCNNVVINDSINNAKLVRMTEWELSRSNSTIDFEAVNPPLPQNNSFMKLYLKSKEKNQIKHQEKNWLPFWKLLLILGLIGDCGLDLNFASMFILHLLRLQNVYTDEDSCESFISQVNGLKKCCPVLIEREHQQHHQMNGFIKSNEEMVVAKIVCGSWSSEIDSKSMDGISGKLKEKIDEAMRDLNLSEEMDDSLEQSQEDEDLMTLSKIDI</sequence>
<proteinExistence type="predicted"/>
<organism evidence="2 3">
    <name type="scientific">Meloidogyne enterolobii</name>
    <name type="common">Root-knot nematode worm</name>
    <name type="synonym">Meloidogyne mayaguensis</name>
    <dbReference type="NCBI Taxonomy" id="390850"/>
    <lineage>
        <taxon>Eukaryota</taxon>
        <taxon>Metazoa</taxon>
        <taxon>Ecdysozoa</taxon>
        <taxon>Nematoda</taxon>
        <taxon>Chromadorea</taxon>
        <taxon>Rhabditida</taxon>
        <taxon>Tylenchina</taxon>
        <taxon>Tylenchomorpha</taxon>
        <taxon>Tylenchoidea</taxon>
        <taxon>Meloidogynidae</taxon>
        <taxon>Meloidogyninae</taxon>
        <taxon>Meloidogyne</taxon>
    </lineage>
</organism>
<dbReference type="SUPFAM" id="SSF82171">
    <property type="entry name" value="DPP6 N-terminal domain-like"/>
    <property type="match status" value="1"/>
</dbReference>
<dbReference type="PANTHER" id="PTHR13268">
    <property type="entry name" value="BREAST CARCINOMA AMPLIFIED SEQUENCE 3"/>
    <property type="match status" value="1"/>
</dbReference>
<protein>
    <recommendedName>
        <fullName evidence="1">BCAS3 WD40 domain-containing protein</fullName>
    </recommendedName>
</protein>
<dbReference type="InterPro" id="IPR048382">
    <property type="entry name" value="BCAS3_WD40"/>
</dbReference>
<evidence type="ECO:0000259" key="1">
    <source>
        <dbReference type="Pfam" id="PF21034"/>
    </source>
</evidence>
<dbReference type="GO" id="GO:0042594">
    <property type="term" value="P:response to starvation"/>
    <property type="evidence" value="ECO:0007669"/>
    <property type="project" value="TreeGrafter"/>
</dbReference>
<comment type="caution">
    <text evidence="2">The sequence shown here is derived from an EMBL/GenBank/DDBJ whole genome shotgun (WGS) entry which is preliminary data.</text>
</comment>
<name>A0A6V7UEA3_MELEN</name>
<evidence type="ECO:0000313" key="2">
    <source>
        <dbReference type="EMBL" id="CAD2155158.1"/>
    </source>
</evidence>
<dbReference type="InterPro" id="IPR045142">
    <property type="entry name" value="BCAS3-like"/>
</dbReference>
<dbReference type="Pfam" id="PF21034">
    <property type="entry name" value="BCAS3_WD40"/>
    <property type="match status" value="1"/>
</dbReference>
<evidence type="ECO:0000313" key="3">
    <source>
        <dbReference type="Proteomes" id="UP000580250"/>
    </source>
</evidence>
<feature type="domain" description="BCAS3 WD40" evidence="1">
    <location>
        <begin position="94"/>
        <end position="462"/>
    </location>
</feature>